<sequence>MLIFIGDHIINGDFFNPWKLPVPPPQYHTCKIGTRRRNPQSQSGFFRLPTEIKRMIYLELMGDRRVHIRHVWKDPSPFVPQPKRKGPRWDWWHCVCAKTNRFPDDLMFDFCGDWVDEAAKETKGLEIEGVGWLRSCQIGYEEASRVLYGTNVFAMKKALNMPFLISRKFSPRCTSQITSLDISIPVGFGSPQSPENDFMATYCALFDLFREAFCGARYLRLELRMPPFEPFVDFFNEQRMKAIIEPMDRLSKSRRWTQLQLCAPHDWYLHFSKSKETISPEAEWELTETVWSAQWMAVCVGMS</sequence>
<organism evidence="2 3">
    <name type="scientific">Penicillium salamii</name>
    <dbReference type="NCBI Taxonomy" id="1612424"/>
    <lineage>
        <taxon>Eukaryota</taxon>
        <taxon>Fungi</taxon>
        <taxon>Dikarya</taxon>
        <taxon>Ascomycota</taxon>
        <taxon>Pezizomycotina</taxon>
        <taxon>Eurotiomycetes</taxon>
        <taxon>Eurotiomycetidae</taxon>
        <taxon>Eurotiales</taxon>
        <taxon>Aspergillaceae</taxon>
        <taxon>Penicillium</taxon>
    </lineage>
</organism>
<dbReference type="InterPro" id="IPR056632">
    <property type="entry name" value="DUF7730"/>
</dbReference>
<evidence type="ECO:0000259" key="1">
    <source>
        <dbReference type="Pfam" id="PF24864"/>
    </source>
</evidence>
<dbReference type="EMBL" id="CAJVPD010000155">
    <property type="protein sequence ID" value="CAG8359064.1"/>
    <property type="molecule type" value="Genomic_DNA"/>
</dbReference>
<feature type="domain" description="DUF7730" evidence="1">
    <location>
        <begin position="39"/>
        <end position="183"/>
    </location>
</feature>
<dbReference type="OrthoDB" id="1925334at2759"/>
<accession>A0A9W4NFA7</accession>
<dbReference type="Pfam" id="PF24864">
    <property type="entry name" value="DUF7730"/>
    <property type="match status" value="1"/>
</dbReference>
<comment type="caution">
    <text evidence="2">The sequence shown here is derived from an EMBL/GenBank/DDBJ whole genome shotgun (WGS) entry which is preliminary data.</text>
</comment>
<dbReference type="Proteomes" id="UP001152592">
    <property type="component" value="Unassembled WGS sequence"/>
</dbReference>
<dbReference type="PANTHER" id="PTHR38790:SF4">
    <property type="entry name" value="2EXR DOMAIN-CONTAINING PROTEIN"/>
    <property type="match status" value="1"/>
</dbReference>
<evidence type="ECO:0000313" key="3">
    <source>
        <dbReference type="Proteomes" id="UP001152592"/>
    </source>
</evidence>
<gene>
    <name evidence="2" type="ORF">PSALAMII_LOCUS3488</name>
</gene>
<evidence type="ECO:0000313" key="2">
    <source>
        <dbReference type="EMBL" id="CAG8359064.1"/>
    </source>
</evidence>
<name>A0A9W4NFA7_9EURO</name>
<protein>
    <recommendedName>
        <fullName evidence="1">DUF7730 domain-containing protein</fullName>
    </recommendedName>
</protein>
<dbReference type="AlphaFoldDB" id="A0A9W4NFA7"/>
<proteinExistence type="predicted"/>
<reference evidence="2" key="1">
    <citation type="submission" date="2021-07" db="EMBL/GenBank/DDBJ databases">
        <authorList>
            <person name="Branca A.L. A."/>
        </authorList>
    </citation>
    <scope>NUCLEOTIDE SEQUENCE</scope>
</reference>
<dbReference type="PANTHER" id="PTHR38790">
    <property type="entry name" value="2EXR DOMAIN-CONTAINING PROTEIN-RELATED"/>
    <property type="match status" value="1"/>
</dbReference>